<protein>
    <recommendedName>
        <fullName evidence="1">DUF3533 domain-containing protein</fullName>
    </recommendedName>
</protein>
<dbReference type="EMBL" id="JAELUR010000012">
    <property type="protein sequence ID" value="KAG7425138.1"/>
    <property type="molecule type" value="Genomic_DNA"/>
</dbReference>
<gene>
    <name evidence="2" type="ORF">Forpi1262_v014227</name>
</gene>
<dbReference type="PANTHER" id="PTHR34814:SF2">
    <property type="entry name" value="DUF3533 DOMAIN-CONTAINING PROTEIN"/>
    <property type="match status" value="1"/>
</dbReference>
<organism evidence="2 3">
    <name type="scientific">Fusarium oxysporum f. sp. raphani</name>
    <dbReference type="NCBI Taxonomy" id="96318"/>
    <lineage>
        <taxon>Eukaryota</taxon>
        <taxon>Fungi</taxon>
        <taxon>Dikarya</taxon>
        <taxon>Ascomycota</taxon>
        <taxon>Pezizomycotina</taxon>
        <taxon>Sordariomycetes</taxon>
        <taxon>Hypocreomycetidae</taxon>
        <taxon>Hypocreales</taxon>
        <taxon>Nectriaceae</taxon>
        <taxon>Fusarium</taxon>
        <taxon>Fusarium oxysporum species complex</taxon>
    </lineage>
</organism>
<dbReference type="AlphaFoldDB" id="A0A8J5PFI5"/>
<reference evidence="2" key="1">
    <citation type="submission" date="2021-04" db="EMBL/GenBank/DDBJ databases">
        <title>First draft genome resource for Brassicaceae pathogens Fusarium oxysporum f. sp. raphani and Fusarium oxysporum f. sp. rapae.</title>
        <authorList>
            <person name="Asai S."/>
        </authorList>
    </citation>
    <scope>NUCLEOTIDE SEQUENCE</scope>
    <source>
        <strain evidence="2">Tf1262</strain>
    </source>
</reference>
<proteinExistence type="predicted"/>
<evidence type="ECO:0000259" key="1">
    <source>
        <dbReference type="Pfam" id="PF12051"/>
    </source>
</evidence>
<dbReference type="Proteomes" id="UP000693942">
    <property type="component" value="Unassembled WGS sequence"/>
</dbReference>
<name>A0A8J5PFI5_FUSOX</name>
<sequence length="168" mass="18191">MAILPPRSSNRTPARSPNWAGKMKTYIMPTLMVGLLIQLLFLGNMSYLFGALFKSTGRMHNLKILAIDYDGGDIGKAIAGAYTTLQANAFPTVEFGSSSEYDTPDKVRDAVCKHGYWGAVYTHPGASDRLLSTIEGDNATVYSPQDAVTTIYNGAYYPAVFSSVKGSM</sequence>
<comment type="caution">
    <text evidence="2">The sequence shown here is derived from an EMBL/GenBank/DDBJ whole genome shotgun (WGS) entry which is preliminary data.</text>
</comment>
<dbReference type="Pfam" id="PF12051">
    <property type="entry name" value="DUF3533"/>
    <property type="match status" value="1"/>
</dbReference>
<accession>A0A8J5PFI5</accession>
<dbReference type="PANTHER" id="PTHR34814">
    <property type="entry name" value="NITROSOGUANIDINE RESISTANCE PROTEIN SNG1"/>
    <property type="match status" value="1"/>
</dbReference>
<evidence type="ECO:0000313" key="3">
    <source>
        <dbReference type="Proteomes" id="UP000693942"/>
    </source>
</evidence>
<feature type="domain" description="DUF3533" evidence="1">
    <location>
        <begin position="34"/>
        <end position="163"/>
    </location>
</feature>
<dbReference type="InterPro" id="IPR022703">
    <property type="entry name" value="DUF3533"/>
</dbReference>
<dbReference type="InterPro" id="IPR053001">
    <property type="entry name" value="MNNG_permease-like"/>
</dbReference>
<dbReference type="GO" id="GO:0016020">
    <property type="term" value="C:membrane"/>
    <property type="evidence" value="ECO:0007669"/>
    <property type="project" value="TreeGrafter"/>
</dbReference>
<evidence type="ECO:0000313" key="2">
    <source>
        <dbReference type="EMBL" id="KAG7425138.1"/>
    </source>
</evidence>